<dbReference type="AlphaFoldDB" id="E1QQY5"/>
<evidence type="ECO:0000313" key="1">
    <source>
        <dbReference type="EMBL" id="ADN50555.1"/>
    </source>
</evidence>
<dbReference type="Proteomes" id="UP000006681">
    <property type="component" value="Chromosome"/>
</dbReference>
<dbReference type="GeneID" id="9752100"/>
<dbReference type="EMBL" id="CP002100">
    <property type="protein sequence ID" value="ADN50555.1"/>
    <property type="molecule type" value="Genomic_DNA"/>
</dbReference>
<dbReference type="HOGENOM" id="CLU_2366390_0_0_2"/>
<dbReference type="KEGG" id="vdi:Vdis_1168"/>
<proteinExistence type="predicted"/>
<dbReference type="STRING" id="572478.Vdis_1168"/>
<reference evidence="1 2" key="1">
    <citation type="journal article" date="2010" name="Stand. Genomic Sci.">
        <title>Complete genome sequence of Vulcanisaeta distributa type strain (IC-017).</title>
        <authorList>
            <person name="Mavromatis K."/>
            <person name="Sikorski J."/>
            <person name="Pabst E."/>
            <person name="Teshima H."/>
            <person name="Lapidus A."/>
            <person name="Lucas S."/>
            <person name="Nolan M."/>
            <person name="Glavina Del Rio T."/>
            <person name="Cheng J.F."/>
            <person name="Bruce D."/>
            <person name="Goodwin L."/>
            <person name="Pitluck S."/>
            <person name="Liolios K."/>
            <person name="Ivanova N."/>
            <person name="Mikhailova N."/>
            <person name="Pati A."/>
            <person name="Chen A."/>
            <person name="Palaniappan K."/>
            <person name="Land M."/>
            <person name="Hauser L."/>
            <person name="Chang Y.J."/>
            <person name="Jeffries C.D."/>
            <person name="Rohde M."/>
            <person name="Spring S."/>
            <person name="Goker M."/>
            <person name="Wirth R."/>
            <person name="Woyke T."/>
            <person name="Bristow J."/>
            <person name="Eisen J.A."/>
            <person name="Markowitz V."/>
            <person name="Hugenholtz P."/>
            <person name="Klenk H.P."/>
            <person name="Kyrpides N.C."/>
        </authorList>
    </citation>
    <scope>NUCLEOTIDE SEQUENCE [LARGE SCALE GENOMIC DNA]</scope>
    <source>
        <strain evidence="2">DSM 14429 / JCM 11212 / NBRC 100878 / IC-017</strain>
    </source>
</reference>
<dbReference type="eggNOG" id="arCOG03409">
    <property type="taxonomic scope" value="Archaea"/>
</dbReference>
<dbReference type="OrthoDB" id="29250at2157"/>
<accession>E1QQY5</accession>
<gene>
    <name evidence="1" type="ordered locus">Vdis_1168</name>
</gene>
<dbReference type="RefSeq" id="WP_013336280.1">
    <property type="nucleotide sequence ID" value="NC_014537.1"/>
</dbReference>
<protein>
    <submittedName>
        <fullName evidence="1">Uncharacterized protein</fullName>
    </submittedName>
</protein>
<name>E1QQY5_VULDI</name>
<organism evidence="1 2">
    <name type="scientific">Vulcanisaeta distributa (strain DSM 14429 / JCM 11212 / NBRC 100878 / IC-017)</name>
    <dbReference type="NCBI Taxonomy" id="572478"/>
    <lineage>
        <taxon>Archaea</taxon>
        <taxon>Thermoproteota</taxon>
        <taxon>Thermoprotei</taxon>
        <taxon>Thermoproteales</taxon>
        <taxon>Thermoproteaceae</taxon>
        <taxon>Vulcanisaeta</taxon>
    </lineage>
</organism>
<reference evidence="2" key="2">
    <citation type="journal article" date="2010" name="Stand. Genomic Sci.">
        <title>Complete genome sequence of Vulcanisaeta distributa type strain (IC-017T).</title>
        <authorList>
            <person name="Mavromatis K."/>
            <person name="Sikorski J."/>
            <person name="Pabst E."/>
            <person name="Teshima H."/>
            <person name="Lapidus A."/>
            <person name="Lucas S."/>
            <person name="Nolan M."/>
            <person name="Glavina Del Rio T."/>
            <person name="Cheng J."/>
            <person name="Bruce D."/>
            <person name="Goodwin L."/>
            <person name="Pitluck S."/>
            <person name="Liolios K."/>
            <person name="Ivanova N."/>
            <person name="Mikhailova N."/>
            <person name="Pati A."/>
            <person name="Chen A."/>
            <person name="Palaniappan K."/>
            <person name="Land M."/>
            <person name="Hauser L."/>
            <person name="Chang Y."/>
            <person name="Jeffries C."/>
            <person name="Rohde M."/>
            <person name="Spring S."/>
            <person name="Goker M."/>
            <person name="Wirth R."/>
            <person name="Woyke T."/>
            <person name="Bristow J."/>
            <person name="Eisen J."/>
            <person name="Markowitz V."/>
            <person name="Hugenholtz P."/>
            <person name="Klenk H."/>
            <person name="Kyrpides N."/>
        </authorList>
    </citation>
    <scope>NUCLEOTIDE SEQUENCE [LARGE SCALE GENOMIC DNA]</scope>
    <source>
        <strain evidence="2">DSM 14429 / JCM 11212 / NBRC 100878 / IC-017</strain>
    </source>
</reference>
<keyword evidence="2" id="KW-1185">Reference proteome</keyword>
<evidence type="ECO:0000313" key="2">
    <source>
        <dbReference type="Proteomes" id="UP000006681"/>
    </source>
</evidence>
<sequence>MELAWKYRGKGGLMPMLLWNLPRDAFFDVVHEVRRQLMGGADVGFDMLCQLLGGNVRALMDLAMNYGWDLRTWLRNVVNHIRDLMYREVVILNFT</sequence>